<evidence type="ECO:0000313" key="3">
    <source>
        <dbReference type="Proteomes" id="UP000694845"/>
    </source>
</evidence>
<dbReference type="RefSeq" id="XP_022107190.1">
    <property type="nucleotide sequence ID" value="XM_022251498.1"/>
</dbReference>
<name>A0A8B7ZQN4_ACAPL</name>
<feature type="compositionally biased region" description="Basic and acidic residues" evidence="1">
    <location>
        <begin position="56"/>
        <end position="66"/>
    </location>
</feature>
<feature type="chain" id="PRO_5034448788" evidence="2">
    <location>
        <begin position="19"/>
        <end position="119"/>
    </location>
</feature>
<sequence length="119" mass="13632">MEGYTTLILLICLGCVCAYDFNKLSGEERRLALRNEIYKLVDDHENRRGKAPAPQELERGTDQHGEDRDLTLRELMYKVLDKLESPTQKRGVYCNGHYCSGEDEVCRTRPGGGQYCSRD</sequence>
<accession>A0A8B7ZQN4</accession>
<organism evidence="3 4">
    <name type="scientific">Acanthaster planci</name>
    <name type="common">Crown-of-thorns starfish</name>
    <dbReference type="NCBI Taxonomy" id="133434"/>
    <lineage>
        <taxon>Eukaryota</taxon>
        <taxon>Metazoa</taxon>
        <taxon>Echinodermata</taxon>
        <taxon>Eleutherozoa</taxon>
        <taxon>Asterozoa</taxon>
        <taxon>Asteroidea</taxon>
        <taxon>Valvatacea</taxon>
        <taxon>Valvatida</taxon>
        <taxon>Acanthasteridae</taxon>
        <taxon>Acanthaster</taxon>
    </lineage>
</organism>
<keyword evidence="2" id="KW-0732">Signal</keyword>
<gene>
    <name evidence="4" type="primary">LOC110988191</name>
</gene>
<feature type="signal peptide" evidence="2">
    <location>
        <begin position="1"/>
        <end position="18"/>
    </location>
</feature>
<evidence type="ECO:0000256" key="2">
    <source>
        <dbReference type="SAM" id="SignalP"/>
    </source>
</evidence>
<evidence type="ECO:0000313" key="4">
    <source>
        <dbReference type="RefSeq" id="XP_022107190.1"/>
    </source>
</evidence>
<protein>
    <submittedName>
        <fullName evidence="4">Uncharacterized protein LOC110988191 isoform X2</fullName>
    </submittedName>
</protein>
<dbReference type="GeneID" id="110988191"/>
<evidence type="ECO:0000256" key="1">
    <source>
        <dbReference type="SAM" id="MobiDB-lite"/>
    </source>
</evidence>
<proteinExistence type="predicted"/>
<reference evidence="4" key="1">
    <citation type="submission" date="2025-08" db="UniProtKB">
        <authorList>
            <consortium name="RefSeq"/>
        </authorList>
    </citation>
    <scope>IDENTIFICATION</scope>
</reference>
<feature type="region of interest" description="Disordered" evidence="1">
    <location>
        <begin position="44"/>
        <end position="66"/>
    </location>
</feature>
<dbReference type="AlphaFoldDB" id="A0A8B7ZQN4"/>
<keyword evidence="3" id="KW-1185">Reference proteome</keyword>
<dbReference type="Proteomes" id="UP000694845">
    <property type="component" value="Unplaced"/>
</dbReference>